<accession>A0ABQ2EUE0</accession>
<reference evidence="3" key="1">
    <citation type="journal article" date="2019" name="Int. J. Syst. Evol. Microbiol.">
        <title>The Global Catalogue of Microorganisms (GCM) 10K type strain sequencing project: providing services to taxonomists for standard genome sequencing and annotation.</title>
        <authorList>
            <consortium name="The Broad Institute Genomics Platform"/>
            <consortium name="The Broad Institute Genome Sequencing Center for Infectious Disease"/>
            <person name="Wu L."/>
            <person name="Ma J."/>
        </authorList>
    </citation>
    <scope>NUCLEOTIDE SEQUENCE [LARGE SCALE GENOMIC DNA]</scope>
    <source>
        <strain evidence="3">JCM 30331</strain>
    </source>
</reference>
<evidence type="ECO:0000313" key="2">
    <source>
        <dbReference type="EMBL" id="GGK25979.1"/>
    </source>
</evidence>
<feature type="compositionally biased region" description="Basic and acidic residues" evidence="1">
    <location>
        <begin position="48"/>
        <end position="62"/>
    </location>
</feature>
<sequence>MPAVEEIQALWRVLWSGRGLCDEAASLHVPGQDKQPEQNTASTRKCSSRNDSETSLHKKEMGQARGVNFNISPSHINPFSFGGHMLTVHLHLAGGDTIALEMSPSQKDRLSRTINQATLPTLPFVASVNGTTVEIPWRSIAYLTSYPHIQHAALEAAD</sequence>
<protein>
    <submittedName>
        <fullName evidence="2">Uncharacterized protein</fullName>
    </submittedName>
</protein>
<evidence type="ECO:0000256" key="1">
    <source>
        <dbReference type="SAM" id="MobiDB-lite"/>
    </source>
</evidence>
<dbReference type="EMBL" id="BMPP01000007">
    <property type="protein sequence ID" value="GGK25979.1"/>
    <property type="molecule type" value="Genomic_DNA"/>
</dbReference>
<feature type="region of interest" description="Disordered" evidence="1">
    <location>
        <begin position="27"/>
        <end position="62"/>
    </location>
</feature>
<dbReference type="Proteomes" id="UP000647587">
    <property type="component" value="Unassembled WGS sequence"/>
</dbReference>
<proteinExistence type="predicted"/>
<evidence type="ECO:0000313" key="3">
    <source>
        <dbReference type="Proteomes" id="UP000647587"/>
    </source>
</evidence>
<dbReference type="RefSeq" id="WP_229780724.1">
    <property type="nucleotide sequence ID" value="NZ_BMPP01000007.1"/>
</dbReference>
<keyword evidence="3" id="KW-1185">Reference proteome</keyword>
<organism evidence="2 3">
    <name type="scientific">Deinococcus malanensis</name>
    <dbReference type="NCBI Taxonomy" id="1706855"/>
    <lineage>
        <taxon>Bacteria</taxon>
        <taxon>Thermotogati</taxon>
        <taxon>Deinococcota</taxon>
        <taxon>Deinococci</taxon>
        <taxon>Deinococcales</taxon>
        <taxon>Deinococcaceae</taxon>
        <taxon>Deinococcus</taxon>
    </lineage>
</organism>
<comment type="caution">
    <text evidence="2">The sequence shown here is derived from an EMBL/GenBank/DDBJ whole genome shotgun (WGS) entry which is preliminary data.</text>
</comment>
<gene>
    <name evidence="2" type="ORF">GCM10008955_19680</name>
</gene>
<name>A0ABQ2EUE0_9DEIO</name>